<feature type="transmembrane region" description="Helical" evidence="7">
    <location>
        <begin position="21"/>
        <end position="46"/>
    </location>
</feature>
<keyword evidence="6 7" id="KW-0472">Membrane</keyword>
<organism evidence="8 9">
    <name type="scientific">Pontixanthobacter luteolus</name>
    <dbReference type="NCBI Taxonomy" id="295089"/>
    <lineage>
        <taxon>Bacteria</taxon>
        <taxon>Pseudomonadati</taxon>
        <taxon>Pseudomonadota</taxon>
        <taxon>Alphaproteobacteria</taxon>
        <taxon>Sphingomonadales</taxon>
        <taxon>Erythrobacteraceae</taxon>
        <taxon>Pontixanthobacter</taxon>
    </lineage>
</organism>
<evidence type="ECO:0000256" key="5">
    <source>
        <dbReference type="ARBA" id="ARBA00022989"/>
    </source>
</evidence>
<proteinExistence type="inferred from homology"/>
<feature type="transmembrane region" description="Helical" evidence="7">
    <location>
        <begin position="116"/>
        <end position="139"/>
    </location>
</feature>
<evidence type="ECO:0000256" key="1">
    <source>
        <dbReference type="ARBA" id="ARBA00004651"/>
    </source>
</evidence>
<dbReference type="PANTHER" id="PTHR33452">
    <property type="entry name" value="OXIDOREDUCTASE CATD-RELATED"/>
    <property type="match status" value="1"/>
</dbReference>
<comment type="caution">
    <text evidence="8">The sequence shown here is derived from an EMBL/GenBank/DDBJ whole genome shotgun (WGS) entry which is preliminary data.</text>
</comment>
<evidence type="ECO:0000313" key="9">
    <source>
        <dbReference type="Proteomes" id="UP000471435"/>
    </source>
</evidence>
<keyword evidence="4 7" id="KW-0812">Transmembrane</keyword>
<evidence type="ECO:0000256" key="3">
    <source>
        <dbReference type="ARBA" id="ARBA00022475"/>
    </source>
</evidence>
<evidence type="ECO:0000256" key="2">
    <source>
        <dbReference type="ARBA" id="ARBA00006679"/>
    </source>
</evidence>
<comment type="similarity">
    <text evidence="2">Belongs to the DoxX family.</text>
</comment>
<comment type="subcellular location">
    <subcellularLocation>
        <location evidence="1">Cell membrane</location>
        <topology evidence="1">Multi-pass membrane protein</topology>
    </subcellularLocation>
</comment>
<name>A0A6I4UZP8_9SPHN</name>
<evidence type="ECO:0000256" key="6">
    <source>
        <dbReference type="ARBA" id="ARBA00023136"/>
    </source>
</evidence>
<keyword evidence="9" id="KW-1185">Reference proteome</keyword>
<dbReference type="Pfam" id="PF07681">
    <property type="entry name" value="DoxX"/>
    <property type="match status" value="1"/>
</dbReference>
<dbReference type="InterPro" id="IPR051907">
    <property type="entry name" value="DoxX-like_oxidoreductase"/>
</dbReference>
<feature type="transmembrane region" description="Helical" evidence="7">
    <location>
        <begin position="66"/>
        <end position="86"/>
    </location>
</feature>
<evidence type="ECO:0000256" key="7">
    <source>
        <dbReference type="SAM" id="Phobius"/>
    </source>
</evidence>
<dbReference type="Proteomes" id="UP000471435">
    <property type="component" value="Unassembled WGS sequence"/>
</dbReference>
<gene>
    <name evidence="8" type="ORF">GRI43_08810</name>
</gene>
<dbReference type="PANTHER" id="PTHR33452:SF1">
    <property type="entry name" value="INNER MEMBRANE PROTEIN YPHA-RELATED"/>
    <property type="match status" value="1"/>
</dbReference>
<dbReference type="AlphaFoldDB" id="A0A6I4UZP8"/>
<sequence>MLERIETILTPSGPVAALIDPVFRVMTSLIFIIGGLGHFGMHQMMLDRMAESPWRDVVNSIADPSLLLWLSGAVFIVFGISLALGFMTRLSAVIILLTLVPITFFTHIAPGHTGPLFKNIAIMGALAYFWFRGCGAYALDNRLAQH</sequence>
<dbReference type="GO" id="GO:0005886">
    <property type="term" value="C:plasma membrane"/>
    <property type="evidence" value="ECO:0007669"/>
    <property type="project" value="UniProtKB-SubCell"/>
</dbReference>
<dbReference type="EMBL" id="WTYP01000002">
    <property type="protein sequence ID" value="MXP47479.1"/>
    <property type="molecule type" value="Genomic_DNA"/>
</dbReference>
<accession>A0A6I4UZP8</accession>
<dbReference type="OrthoDB" id="7425328at2"/>
<keyword evidence="5 7" id="KW-1133">Transmembrane helix</keyword>
<evidence type="ECO:0000256" key="4">
    <source>
        <dbReference type="ARBA" id="ARBA00022692"/>
    </source>
</evidence>
<reference evidence="8 9" key="1">
    <citation type="submission" date="2019-12" db="EMBL/GenBank/DDBJ databases">
        <title>Genomic-based taxomic classification of the family Erythrobacteraceae.</title>
        <authorList>
            <person name="Xu L."/>
        </authorList>
    </citation>
    <scope>NUCLEOTIDE SEQUENCE [LARGE SCALE GENOMIC DNA]</scope>
    <source>
        <strain evidence="8 9">SW-109</strain>
    </source>
</reference>
<evidence type="ECO:0000313" key="8">
    <source>
        <dbReference type="EMBL" id="MXP47479.1"/>
    </source>
</evidence>
<dbReference type="RefSeq" id="WP_160730773.1">
    <property type="nucleotide sequence ID" value="NZ_WTYP01000002.1"/>
</dbReference>
<dbReference type="InterPro" id="IPR032808">
    <property type="entry name" value="DoxX"/>
</dbReference>
<protein>
    <submittedName>
        <fullName evidence="8">DoxX family membrane protein</fullName>
    </submittedName>
</protein>
<keyword evidence="3" id="KW-1003">Cell membrane</keyword>
<feature type="transmembrane region" description="Helical" evidence="7">
    <location>
        <begin position="93"/>
        <end position="110"/>
    </location>
</feature>